<protein>
    <submittedName>
        <fullName evidence="1">Uncharacterized protein</fullName>
    </submittedName>
</protein>
<organism evidence="1 2">
    <name type="scientific">Desulfitobacterium dichloroeliminans (strain LMG P-21439 / DCA1)</name>
    <dbReference type="NCBI Taxonomy" id="871963"/>
    <lineage>
        <taxon>Bacteria</taxon>
        <taxon>Bacillati</taxon>
        <taxon>Bacillota</taxon>
        <taxon>Clostridia</taxon>
        <taxon>Eubacteriales</taxon>
        <taxon>Desulfitobacteriaceae</taxon>
        <taxon>Desulfitobacterium</taxon>
    </lineage>
</organism>
<dbReference type="Proteomes" id="UP000010797">
    <property type="component" value="Chromosome"/>
</dbReference>
<evidence type="ECO:0000313" key="2">
    <source>
        <dbReference type="Proteomes" id="UP000010797"/>
    </source>
</evidence>
<proteinExistence type="predicted"/>
<name>L0F819_DESDL</name>
<keyword evidence="2" id="KW-1185">Reference proteome</keyword>
<sequence>MVSLLFTKVKTKMTKCMMFWGQFHPFGRRHVACLYGRVAWPKQSTGLFRIPNTEVKTSRADDTWTADVTVRWTVTRRAGCGKMILNAPPTWESNIHTAGVFACGRSVAKCSSAFRVAR</sequence>
<evidence type="ECO:0000313" key="1">
    <source>
        <dbReference type="EMBL" id="AGA69974.1"/>
    </source>
</evidence>
<dbReference type="HOGENOM" id="CLU_2069278_0_0_9"/>
<dbReference type="KEGG" id="ddl:Desdi_2555"/>
<reference evidence="2" key="1">
    <citation type="submission" date="2012-02" db="EMBL/GenBank/DDBJ databases">
        <title>Complete sequence of Desulfitobacterium dichloroeliminans LMG P-21439.</title>
        <authorList>
            <person name="Lucas S."/>
            <person name="Han J."/>
            <person name="Lapidus A."/>
            <person name="Cheng J.-F."/>
            <person name="Goodwin L."/>
            <person name="Pitluck S."/>
            <person name="Peters L."/>
            <person name="Ovchinnikova G."/>
            <person name="Teshima H."/>
            <person name="Detter J.C."/>
            <person name="Han C."/>
            <person name="Tapia R."/>
            <person name="Land M."/>
            <person name="Hauser L."/>
            <person name="Kyrpides N."/>
            <person name="Ivanova N."/>
            <person name="Pagani I."/>
            <person name="Kruse T."/>
            <person name="de Vos W.M."/>
            <person name="Boon N."/>
            <person name="Smidt H."/>
            <person name="Woyke T."/>
        </authorList>
    </citation>
    <scope>NUCLEOTIDE SEQUENCE [LARGE SCALE GENOMIC DNA]</scope>
    <source>
        <strain evidence="2">LMG P-21439 / DCA1</strain>
    </source>
</reference>
<accession>L0F819</accession>
<gene>
    <name evidence="1" type="ordered locus">Desdi_2555</name>
</gene>
<dbReference type="AlphaFoldDB" id="L0F819"/>
<dbReference type="EMBL" id="CP003344">
    <property type="protein sequence ID" value="AGA69974.1"/>
    <property type="molecule type" value="Genomic_DNA"/>
</dbReference>